<dbReference type="InterPro" id="IPR012486">
    <property type="entry name" value="Far11/STRP_N"/>
</dbReference>
<proteinExistence type="inferred from homology"/>
<evidence type="ECO:0000259" key="3">
    <source>
        <dbReference type="SMART" id="SM01292"/>
    </source>
</evidence>
<dbReference type="PANTHER" id="PTHR13239:SF4">
    <property type="entry name" value="AT25231P"/>
    <property type="match status" value="1"/>
</dbReference>
<evidence type="ECO:0000313" key="6">
    <source>
        <dbReference type="Proteomes" id="UP000728185"/>
    </source>
</evidence>
<dbReference type="GO" id="GO:0007010">
    <property type="term" value="P:cytoskeleton organization"/>
    <property type="evidence" value="ECO:0007669"/>
    <property type="project" value="TreeGrafter"/>
</dbReference>
<dbReference type="Pfam" id="PF07923">
    <property type="entry name" value="N1221"/>
    <property type="match status" value="1"/>
</dbReference>
<dbReference type="Pfam" id="PF11882">
    <property type="entry name" value="DUF3402"/>
    <property type="match status" value="1"/>
</dbReference>
<dbReference type="AlphaFoldDB" id="A0A8E0RSD4"/>
<organism evidence="5 6">
    <name type="scientific">Fasciolopsis buskii</name>
    <dbReference type="NCBI Taxonomy" id="27845"/>
    <lineage>
        <taxon>Eukaryota</taxon>
        <taxon>Metazoa</taxon>
        <taxon>Spiralia</taxon>
        <taxon>Lophotrochozoa</taxon>
        <taxon>Platyhelminthes</taxon>
        <taxon>Trematoda</taxon>
        <taxon>Digenea</taxon>
        <taxon>Plagiorchiida</taxon>
        <taxon>Echinostomata</taxon>
        <taxon>Echinostomatoidea</taxon>
        <taxon>Fasciolidae</taxon>
        <taxon>Fasciolopsis</taxon>
    </lineage>
</organism>
<dbReference type="Proteomes" id="UP000728185">
    <property type="component" value="Unassembled WGS sequence"/>
</dbReference>
<evidence type="ECO:0000256" key="2">
    <source>
        <dbReference type="SAM" id="MobiDB-lite"/>
    </source>
</evidence>
<dbReference type="InterPro" id="IPR040185">
    <property type="entry name" value="Far11/STRP"/>
</dbReference>
<keyword evidence="6" id="KW-1185">Reference proteome</keyword>
<reference evidence="5" key="1">
    <citation type="submission" date="2019-05" db="EMBL/GenBank/DDBJ databases">
        <title>Annotation for the trematode Fasciolopsis buski.</title>
        <authorList>
            <person name="Choi Y.-J."/>
        </authorList>
    </citation>
    <scope>NUCLEOTIDE SEQUENCE</scope>
    <source>
        <strain evidence="5">HT</strain>
        <tissue evidence="5">Whole worm</tissue>
    </source>
</reference>
<feature type="compositionally biased region" description="Polar residues" evidence="2">
    <location>
        <begin position="374"/>
        <end position="384"/>
    </location>
</feature>
<dbReference type="GO" id="GO:0005829">
    <property type="term" value="C:cytosol"/>
    <property type="evidence" value="ECO:0007669"/>
    <property type="project" value="TreeGrafter"/>
</dbReference>
<dbReference type="SMART" id="SM01293">
    <property type="entry name" value="DUF3402"/>
    <property type="match status" value="1"/>
</dbReference>
<evidence type="ECO:0000313" key="5">
    <source>
        <dbReference type="EMBL" id="KAA0190425.1"/>
    </source>
</evidence>
<dbReference type="PANTHER" id="PTHR13239">
    <property type="entry name" value="PROTEIN REQUIRED FOR HYPHAL ANASTOMOSIS HAM-2"/>
    <property type="match status" value="1"/>
</dbReference>
<name>A0A8E0RSD4_9TREM</name>
<comment type="similarity">
    <text evidence="1">Belongs to the STRIP family.</text>
</comment>
<feature type="domain" description="Far11/STRP N-terminal" evidence="3">
    <location>
        <begin position="6"/>
        <end position="377"/>
    </location>
</feature>
<comment type="caution">
    <text evidence="5">The sequence shown here is derived from an EMBL/GenBank/DDBJ whole genome shotgun (WGS) entry which is preliminary data.</text>
</comment>
<evidence type="ECO:0000256" key="1">
    <source>
        <dbReference type="ARBA" id="ARBA00007062"/>
    </source>
</evidence>
<dbReference type="SMART" id="SM01292">
    <property type="entry name" value="N1221"/>
    <property type="match status" value="1"/>
</dbReference>
<feature type="region of interest" description="Disordered" evidence="2">
    <location>
        <begin position="363"/>
        <end position="392"/>
    </location>
</feature>
<protein>
    <submittedName>
        <fullName evidence="5">Striatin-interacting protein 1</fullName>
    </submittedName>
</protein>
<accession>A0A8E0RSD4</accession>
<dbReference type="OrthoDB" id="18234at2759"/>
<dbReference type="EMBL" id="LUCM01007094">
    <property type="protein sequence ID" value="KAA0190425.1"/>
    <property type="molecule type" value="Genomic_DNA"/>
</dbReference>
<dbReference type="InterPro" id="IPR021819">
    <property type="entry name" value="Far11/STRP_C"/>
</dbReference>
<evidence type="ECO:0000259" key="4">
    <source>
        <dbReference type="SMART" id="SM01293"/>
    </source>
</evidence>
<sequence>MCFRTLNHLVPTRWFETSATERHTHVLRLLDRLESGTPSVRQKAARGILYLLQGNFADCELEEDQITWARRNVYLCIEAGLLPSIIQLLLLEIQYDKWTTPIVPSETNEEAIGSTTGTADAVGESFDVANTKKTVNSLKDSADLRVILSILYVMVETVRDGMANENPQSVGPANSSPFGLGRGVDSTSDSLAKLREQFCEELVSPIGNDDDTTLTVVLFGMVHRFCSGLAPHLPMKKVLLLLWKVLLVTLGPITTLFARKNAARARYDLPPLFEDSNQVIRRVRANSPPGTSTDQLLSRVPRNNSRYTMFGQGNQAPRQGSLASGRLCLQQPAQPQTAISSGVTSGGRIVAVPPDVAAYETSGFATPRPGSPVNLRSSGDSVTVPSGGADTPLPGTGVLTAAEAELPKQPMLQGLNNFFSHSKTLPWKPKVRKKDLETFLTNARLKFVGFHVPNDITSLAGLPEPIHEAVKVMREHLYVSLGEVQIERENSIARNPMSMGREEIPDTAVERLYRAMYPLLPQYMIALLKVLLAAAPTSRTKTEPTNILAEVMPAEMPTDVVQKAISNFDINRHRELIVKAISAILLLLLKHMKLNHVYQFEYVSQYLVIANCIPLILKFFNQNTCHYVQAKNTLPVLDFPSRLIGKAPELVLESLIITIGCPLPLSSELLGVFLDLNVVFEHNGHCGLIRNRFFADVDALPWQFQVEEYTLRTSVDQFNQRRYSDSWLDPLFQPVDNSLMSVLSQPMPLSDEFKRNYEKWLEEEVFSVPINWSQVLAR</sequence>
<gene>
    <name evidence="5" type="ORF">FBUS_05999</name>
</gene>
<feature type="domain" description="Far11/STRP C-terminal" evidence="4">
    <location>
        <begin position="463"/>
        <end position="757"/>
    </location>
</feature>